<evidence type="ECO:0000313" key="2">
    <source>
        <dbReference type="Proteomes" id="UP000325672"/>
    </source>
</evidence>
<evidence type="ECO:0000313" key="1">
    <source>
        <dbReference type="EMBL" id="KAE8135107.1"/>
    </source>
</evidence>
<reference evidence="1 2" key="1">
    <citation type="submission" date="2019-04" db="EMBL/GenBank/DDBJ databases">
        <title>Friends and foes A comparative genomics study of 23 Aspergillus species from section Flavi.</title>
        <authorList>
            <consortium name="DOE Joint Genome Institute"/>
            <person name="Kjaerbolling I."/>
            <person name="Vesth T."/>
            <person name="Frisvad J.C."/>
            <person name="Nybo J.L."/>
            <person name="Theobald S."/>
            <person name="Kildgaard S."/>
            <person name="Isbrandt T."/>
            <person name="Kuo A."/>
            <person name="Sato A."/>
            <person name="Lyhne E.K."/>
            <person name="Kogle M.E."/>
            <person name="Wiebenga A."/>
            <person name="Kun R.S."/>
            <person name="Lubbers R.J."/>
            <person name="Makela M.R."/>
            <person name="Barry K."/>
            <person name="Chovatia M."/>
            <person name="Clum A."/>
            <person name="Daum C."/>
            <person name="Haridas S."/>
            <person name="He G."/>
            <person name="LaButti K."/>
            <person name="Lipzen A."/>
            <person name="Mondo S."/>
            <person name="Riley R."/>
            <person name="Salamov A."/>
            <person name="Simmons B.A."/>
            <person name="Magnuson J.K."/>
            <person name="Henrissat B."/>
            <person name="Mortensen U.H."/>
            <person name="Larsen T.O."/>
            <person name="Devries R.P."/>
            <person name="Grigoriev I.V."/>
            <person name="Machida M."/>
            <person name="Baker S.E."/>
            <person name="Andersen M.R."/>
        </authorList>
    </citation>
    <scope>NUCLEOTIDE SEQUENCE [LARGE SCALE GENOMIC DNA]</scope>
    <source>
        <strain evidence="1 2">CBS 117625</strain>
    </source>
</reference>
<organism evidence="1 2">
    <name type="scientific">Aspergillus pseudotamarii</name>
    <dbReference type="NCBI Taxonomy" id="132259"/>
    <lineage>
        <taxon>Eukaryota</taxon>
        <taxon>Fungi</taxon>
        <taxon>Dikarya</taxon>
        <taxon>Ascomycota</taxon>
        <taxon>Pezizomycotina</taxon>
        <taxon>Eurotiomycetes</taxon>
        <taxon>Eurotiomycetidae</taxon>
        <taxon>Eurotiales</taxon>
        <taxon>Aspergillaceae</taxon>
        <taxon>Aspergillus</taxon>
        <taxon>Aspergillus subgen. Circumdati</taxon>
    </lineage>
</organism>
<name>A0A5N6SMI7_ASPPS</name>
<dbReference type="RefSeq" id="XP_031911170.1">
    <property type="nucleotide sequence ID" value="XM_032055197.1"/>
</dbReference>
<gene>
    <name evidence="1" type="ORF">BDV38DRAFT_252952</name>
</gene>
<protein>
    <submittedName>
        <fullName evidence="1">Uncharacterized protein</fullName>
    </submittedName>
</protein>
<dbReference type="AlphaFoldDB" id="A0A5N6SMI7"/>
<sequence>MSILTPEPCVEASARSDIVRACSTTRQPVPAYHQRILDAEKSRWNSPWLHGRWRRQLSGQQRRMYVCTCTVVQLGGGYERPSGPSTWNAKHNAMSIEFDGYA</sequence>
<dbReference type="GeneID" id="43639407"/>
<proteinExistence type="predicted"/>
<accession>A0A5N6SMI7</accession>
<keyword evidence="2" id="KW-1185">Reference proteome</keyword>
<dbReference type="EMBL" id="ML743596">
    <property type="protein sequence ID" value="KAE8135107.1"/>
    <property type="molecule type" value="Genomic_DNA"/>
</dbReference>
<dbReference type="Proteomes" id="UP000325672">
    <property type="component" value="Unassembled WGS sequence"/>
</dbReference>